<keyword evidence="2" id="KW-1185">Reference proteome</keyword>
<name>A0ABQ5XRA0_9GAMM</name>
<accession>A0ABQ5XRA0</accession>
<evidence type="ECO:0000313" key="1">
    <source>
        <dbReference type="EMBL" id="GLQ93028.1"/>
    </source>
</evidence>
<sequence length="119" mass="13009">MTSFTRIDQLVARLRTQLKRQNKSAESVQPGAVALERKAGIAAGANHPADLVKALHSAGVTDECVLVTCLVEGLLKREFGDEFSNESQFQQALGLIVETLRDNPETWSLCKECVAQALR</sequence>
<organism evidence="1 2">
    <name type="scientific">Dyella acidisoli</name>
    <dbReference type="NCBI Taxonomy" id="1867834"/>
    <lineage>
        <taxon>Bacteria</taxon>
        <taxon>Pseudomonadati</taxon>
        <taxon>Pseudomonadota</taxon>
        <taxon>Gammaproteobacteria</taxon>
        <taxon>Lysobacterales</taxon>
        <taxon>Rhodanobacteraceae</taxon>
        <taxon>Dyella</taxon>
    </lineage>
</organism>
<proteinExistence type="predicted"/>
<evidence type="ECO:0000313" key="2">
    <source>
        <dbReference type="Proteomes" id="UP001156670"/>
    </source>
</evidence>
<dbReference type="EMBL" id="BSOB01000017">
    <property type="protein sequence ID" value="GLQ93028.1"/>
    <property type="molecule type" value="Genomic_DNA"/>
</dbReference>
<dbReference type="Proteomes" id="UP001156670">
    <property type="component" value="Unassembled WGS sequence"/>
</dbReference>
<comment type="caution">
    <text evidence="1">The sequence shown here is derived from an EMBL/GenBank/DDBJ whole genome shotgun (WGS) entry which is preliminary data.</text>
</comment>
<reference evidence="2" key="1">
    <citation type="journal article" date="2019" name="Int. J. Syst. Evol. Microbiol.">
        <title>The Global Catalogue of Microorganisms (GCM) 10K type strain sequencing project: providing services to taxonomists for standard genome sequencing and annotation.</title>
        <authorList>
            <consortium name="The Broad Institute Genomics Platform"/>
            <consortium name="The Broad Institute Genome Sequencing Center for Infectious Disease"/>
            <person name="Wu L."/>
            <person name="Ma J."/>
        </authorList>
    </citation>
    <scope>NUCLEOTIDE SEQUENCE [LARGE SCALE GENOMIC DNA]</scope>
    <source>
        <strain evidence="2">NBRC 111980</strain>
    </source>
</reference>
<gene>
    <name evidence="1" type="ORF">GCM10007901_19790</name>
</gene>
<dbReference type="RefSeq" id="WP_284320757.1">
    <property type="nucleotide sequence ID" value="NZ_BSOB01000017.1"/>
</dbReference>
<protein>
    <submittedName>
        <fullName evidence="1">Uncharacterized protein</fullName>
    </submittedName>
</protein>